<evidence type="ECO:0000313" key="4">
    <source>
        <dbReference type="Proteomes" id="UP000650511"/>
    </source>
</evidence>
<organism evidence="3 4">
    <name type="scientific">Egicoccus halophilus</name>
    <dbReference type="NCBI Taxonomy" id="1670830"/>
    <lineage>
        <taxon>Bacteria</taxon>
        <taxon>Bacillati</taxon>
        <taxon>Actinomycetota</taxon>
        <taxon>Nitriliruptoria</taxon>
        <taxon>Egicoccales</taxon>
        <taxon>Egicoccaceae</taxon>
        <taxon>Egicoccus</taxon>
    </lineage>
</organism>
<comment type="caution">
    <text evidence="3">The sequence shown here is derived from an EMBL/GenBank/DDBJ whole genome shotgun (WGS) entry which is preliminary data.</text>
</comment>
<reference evidence="3" key="2">
    <citation type="submission" date="2020-09" db="EMBL/GenBank/DDBJ databases">
        <authorList>
            <person name="Sun Q."/>
            <person name="Zhou Y."/>
        </authorList>
    </citation>
    <scope>NUCLEOTIDE SEQUENCE</scope>
    <source>
        <strain evidence="3">CGMCC 1.14988</strain>
    </source>
</reference>
<dbReference type="AlphaFoldDB" id="A0A8J3A572"/>
<feature type="compositionally biased region" description="Polar residues" evidence="1">
    <location>
        <begin position="1"/>
        <end position="10"/>
    </location>
</feature>
<reference evidence="3" key="1">
    <citation type="journal article" date="2014" name="Int. J. Syst. Evol. Microbiol.">
        <title>Complete genome sequence of Corynebacterium casei LMG S-19264T (=DSM 44701T), isolated from a smear-ripened cheese.</title>
        <authorList>
            <consortium name="US DOE Joint Genome Institute (JGI-PGF)"/>
            <person name="Walter F."/>
            <person name="Albersmeier A."/>
            <person name="Kalinowski J."/>
            <person name="Ruckert C."/>
        </authorList>
    </citation>
    <scope>NUCLEOTIDE SEQUENCE</scope>
    <source>
        <strain evidence="3">CGMCC 1.14988</strain>
    </source>
</reference>
<dbReference type="Pfam" id="PF12840">
    <property type="entry name" value="HTH_20"/>
    <property type="match status" value="1"/>
</dbReference>
<dbReference type="InterPro" id="IPR036707">
    <property type="entry name" value="MinE_sf"/>
</dbReference>
<proteinExistence type="predicted"/>
<feature type="domain" description="HTH arsR-type" evidence="2">
    <location>
        <begin position="37"/>
        <end position="120"/>
    </location>
</feature>
<dbReference type="SUPFAM" id="SSF46785">
    <property type="entry name" value="Winged helix' DNA-binding domain"/>
    <property type="match status" value="1"/>
</dbReference>
<dbReference type="Gene3D" id="1.10.10.10">
    <property type="entry name" value="Winged helix-like DNA-binding domain superfamily/Winged helix DNA-binding domain"/>
    <property type="match status" value="1"/>
</dbReference>
<dbReference type="InterPro" id="IPR001845">
    <property type="entry name" value="HTH_ArsR_DNA-bd_dom"/>
</dbReference>
<protein>
    <recommendedName>
        <fullName evidence="2">HTH arsR-type domain-containing protein</fullName>
    </recommendedName>
</protein>
<evidence type="ECO:0000313" key="3">
    <source>
        <dbReference type="EMBL" id="GGI03278.1"/>
    </source>
</evidence>
<dbReference type="SMART" id="SM00418">
    <property type="entry name" value="HTH_ARSR"/>
    <property type="match status" value="1"/>
</dbReference>
<feature type="region of interest" description="Disordered" evidence="1">
    <location>
        <begin position="1"/>
        <end position="28"/>
    </location>
</feature>
<sequence length="236" mass="26761">MTFPASSSDRNPPRAAPPSSTRDHETAMPEDRVLDGAALKALAHPIRFQIVERLMEQGPATASSLARELGENSGSTSYHLRQLAAQDLIEEATELGSRRDRYWRVMPGGWTLEGFELLLREDTREDAWTYLDEITRTRLDAVRRWHREAPRWGDEWVGRSLEMTGRFRLTPDELGALRDELVAVVDRYRDLQTDRRDVPVSGDEPYVPVRIQLDAWPIGDPPATASAADVEDPDEE</sequence>
<dbReference type="SUPFAM" id="SSF55229">
    <property type="entry name" value="Cell division protein MinE topological specificity domain"/>
    <property type="match status" value="1"/>
</dbReference>
<dbReference type="CDD" id="cd00090">
    <property type="entry name" value="HTH_ARSR"/>
    <property type="match status" value="1"/>
</dbReference>
<dbReference type="EMBL" id="BMHA01000001">
    <property type="protein sequence ID" value="GGI03278.1"/>
    <property type="molecule type" value="Genomic_DNA"/>
</dbReference>
<dbReference type="Proteomes" id="UP000650511">
    <property type="component" value="Unassembled WGS sequence"/>
</dbReference>
<gene>
    <name evidence="3" type="ORF">GCM10011354_03240</name>
</gene>
<dbReference type="GO" id="GO:0051301">
    <property type="term" value="P:cell division"/>
    <property type="evidence" value="ECO:0007669"/>
    <property type="project" value="InterPro"/>
</dbReference>
<name>A0A8J3A572_9ACTN</name>
<dbReference type="GO" id="GO:0003700">
    <property type="term" value="F:DNA-binding transcription factor activity"/>
    <property type="evidence" value="ECO:0007669"/>
    <property type="project" value="InterPro"/>
</dbReference>
<dbReference type="GO" id="GO:0032955">
    <property type="term" value="P:regulation of division septum assembly"/>
    <property type="evidence" value="ECO:0007669"/>
    <property type="project" value="InterPro"/>
</dbReference>
<evidence type="ECO:0000256" key="1">
    <source>
        <dbReference type="SAM" id="MobiDB-lite"/>
    </source>
</evidence>
<feature type="region of interest" description="Disordered" evidence="1">
    <location>
        <begin position="217"/>
        <end position="236"/>
    </location>
</feature>
<dbReference type="InterPro" id="IPR011991">
    <property type="entry name" value="ArsR-like_HTH"/>
</dbReference>
<keyword evidence="4" id="KW-1185">Reference proteome</keyword>
<dbReference type="InterPro" id="IPR036390">
    <property type="entry name" value="WH_DNA-bd_sf"/>
</dbReference>
<evidence type="ECO:0000259" key="2">
    <source>
        <dbReference type="SMART" id="SM00418"/>
    </source>
</evidence>
<dbReference type="InterPro" id="IPR036388">
    <property type="entry name" value="WH-like_DNA-bd_sf"/>
</dbReference>
<accession>A0A8J3A572</accession>